<dbReference type="PANTHER" id="PTHR33969">
    <property type="entry name" value="SEGREGATION AND CONDENSATION PROTEIN A"/>
    <property type="match status" value="1"/>
</dbReference>
<proteinExistence type="predicted"/>
<dbReference type="AlphaFoldDB" id="A0A1R4F1R0"/>
<organism evidence="3 4">
    <name type="scientific">Arthrobacter rhombi</name>
    <dbReference type="NCBI Taxonomy" id="71253"/>
    <lineage>
        <taxon>Bacteria</taxon>
        <taxon>Bacillati</taxon>
        <taxon>Actinomycetota</taxon>
        <taxon>Actinomycetes</taxon>
        <taxon>Micrococcales</taxon>
        <taxon>Micrococcaceae</taxon>
        <taxon>Arthrobacter</taxon>
    </lineage>
</organism>
<dbReference type="Gene3D" id="6.10.250.2410">
    <property type="match status" value="1"/>
</dbReference>
<name>A0A1R4F1R0_9MICC</name>
<dbReference type="GO" id="GO:0007059">
    <property type="term" value="P:chromosome segregation"/>
    <property type="evidence" value="ECO:0007669"/>
    <property type="project" value="UniProtKB-KW"/>
</dbReference>
<dbReference type="RefSeq" id="WP_086994575.1">
    <property type="nucleotide sequence ID" value="NZ_FUHW01000009.1"/>
</dbReference>
<gene>
    <name evidence="3" type="ORF">FM101_01775</name>
</gene>
<keyword evidence="1" id="KW-0159">Chromosome partition</keyword>
<sequence length="299" mass="32422">MTAADLADTVSPSAVTEPEATGGFAVALENFSGPFDVLLNLIGKHQLDITEIALAKVTDEFIAYLRVLRERKGEGALEETTSFLVVASTLLDLKAARLLPTGEVESDEDIALLEARDLLFARLLQYRAFKAIAGQFSERLAEETERYPRRVALEPGFAALLPELVFTTNPATLARLARKAMEPQPVEPTEVGLEHLHAPTVSVREQAELIAARLTGGASVSFAELVADAPETPMVIAKFLALLDLFRDRFVGFDQAGPLGELLIFWNQDAGPWQPATETANHQLPVPVAATPSVQEDQP</sequence>
<reference evidence="3 4" key="1">
    <citation type="submission" date="2017-02" db="EMBL/GenBank/DDBJ databases">
        <authorList>
            <person name="Peterson S.W."/>
        </authorList>
    </citation>
    <scope>NUCLEOTIDE SEQUENCE [LARGE SCALE GENOMIC DNA]</scope>
    <source>
        <strain evidence="3 4">B Ar 00.02</strain>
    </source>
</reference>
<protein>
    <recommendedName>
        <fullName evidence="2">Segregation and condensation protein A</fullName>
    </recommendedName>
</protein>
<evidence type="ECO:0000313" key="4">
    <source>
        <dbReference type="Proteomes" id="UP000195913"/>
    </source>
</evidence>
<dbReference type="InterPro" id="IPR003768">
    <property type="entry name" value="ScpA"/>
</dbReference>
<keyword evidence="4" id="KW-1185">Reference proteome</keyword>
<evidence type="ECO:0000256" key="1">
    <source>
        <dbReference type="ARBA" id="ARBA00022829"/>
    </source>
</evidence>
<evidence type="ECO:0000256" key="2">
    <source>
        <dbReference type="ARBA" id="ARBA00044777"/>
    </source>
</evidence>
<dbReference type="EMBL" id="FUHW01000009">
    <property type="protein sequence ID" value="SJM49762.1"/>
    <property type="molecule type" value="Genomic_DNA"/>
</dbReference>
<dbReference type="Proteomes" id="UP000195913">
    <property type="component" value="Unassembled WGS sequence"/>
</dbReference>
<dbReference type="PANTHER" id="PTHR33969:SF2">
    <property type="entry name" value="SEGREGATION AND CONDENSATION PROTEIN A"/>
    <property type="match status" value="1"/>
</dbReference>
<accession>A0A1R4F1R0</accession>
<evidence type="ECO:0000313" key="3">
    <source>
        <dbReference type="EMBL" id="SJM49762.1"/>
    </source>
</evidence>
<dbReference type="Pfam" id="PF02616">
    <property type="entry name" value="SMC_ScpA"/>
    <property type="match status" value="1"/>
</dbReference>